<dbReference type="GO" id="GO:0005737">
    <property type="term" value="C:cytoplasm"/>
    <property type="evidence" value="ECO:0007669"/>
    <property type="project" value="UniProtKB-SubCell"/>
</dbReference>
<keyword evidence="5" id="KW-0539">Nucleus</keyword>
<dbReference type="InterPro" id="IPR008978">
    <property type="entry name" value="HSP20-like_chaperone"/>
</dbReference>
<evidence type="ECO:0000256" key="5">
    <source>
        <dbReference type="ARBA" id="ARBA00023242"/>
    </source>
</evidence>
<evidence type="ECO:0000256" key="3">
    <source>
        <dbReference type="ARBA" id="ARBA00018915"/>
    </source>
</evidence>
<dbReference type="Gene3D" id="2.60.40.790">
    <property type="match status" value="1"/>
</dbReference>
<dbReference type="CDD" id="cd06467">
    <property type="entry name" value="p23_NUDC_like"/>
    <property type="match status" value="1"/>
</dbReference>
<dbReference type="SUPFAM" id="SSF49764">
    <property type="entry name" value="HSP20-like chaperones"/>
    <property type="match status" value="1"/>
</dbReference>
<dbReference type="PANTHER" id="PTHR21664:SF1">
    <property type="entry name" value="NUDC DOMAIN-CONTAINING PROTEIN 1"/>
    <property type="match status" value="1"/>
</dbReference>
<dbReference type="AlphaFoldDB" id="A0A9J6BQK5"/>
<proteinExistence type="predicted"/>
<organism evidence="7 8">
    <name type="scientific">Polypedilum vanderplanki</name>
    <name type="common">Sleeping chironomid midge</name>
    <dbReference type="NCBI Taxonomy" id="319348"/>
    <lineage>
        <taxon>Eukaryota</taxon>
        <taxon>Metazoa</taxon>
        <taxon>Ecdysozoa</taxon>
        <taxon>Arthropoda</taxon>
        <taxon>Hexapoda</taxon>
        <taxon>Insecta</taxon>
        <taxon>Pterygota</taxon>
        <taxon>Neoptera</taxon>
        <taxon>Endopterygota</taxon>
        <taxon>Diptera</taxon>
        <taxon>Nematocera</taxon>
        <taxon>Chironomoidea</taxon>
        <taxon>Chironomidae</taxon>
        <taxon>Chironominae</taxon>
        <taxon>Polypedilum</taxon>
        <taxon>Polypedilum</taxon>
    </lineage>
</organism>
<keyword evidence="8" id="KW-1185">Reference proteome</keyword>
<accession>A0A9J6BQK5</accession>
<dbReference type="InterPro" id="IPR007052">
    <property type="entry name" value="CS_dom"/>
</dbReference>
<keyword evidence="4" id="KW-0963">Cytoplasm</keyword>
<evidence type="ECO:0000256" key="4">
    <source>
        <dbReference type="ARBA" id="ARBA00022490"/>
    </source>
</evidence>
<dbReference type="Pfam" id="PF04969">
    <property type="entry name" value="CS"/>
    <property type="match status" value="1"/>
</dbReference>
<dbReference type="PROSITE" id="PS51203">
    <property type="entry name" value="CS"/>
    <property type="match status" value="1"/>
</dbReference>
<evidence type="ECO:0000313" key="8">
    <source>
        <dbReference type="Proteomes" id="UP001107558"/>
    </source>
</evidence>
<dbReference type="PANTHER" id="PTHR21664">
    <property type="entry name" value="CHRONIC MYELOGENOUS LEUKEMIA TUMOR ANTIGEN 66"/>
    <property type="match status" value="1"/>
</dbReference>
<feature type="domain" description="CS" evidence="6">
    <location>
        <begin position="274"/>
        <end position="361"/>
    </location>
</feature>
<dbReference type="InterPro" id="IPR037895">
    <property type="entry name" value="NUDCD1"/>
</dbReference>
<gene>
    <name evidence="7" type="ORF">PVAND_002123</name>
</gene>
<sequence>MKVIDLRVDSKLIKTNFDGYKLSLKPIAILKIENINKVHRRIANSSSEYGFLHSYLFQLHNHFYGDPFLCNTSYYIDETYNVNKISYDSNSGKLKPLTSVYKFKSIQNDEIEGKYNMKLKFVSEKYCLLSDGIGGLQIIDTGDRQKNDEWKKIDSLQPLFEGKGFILQDCKFKIESGEKVIHCLLLYIKQEDDKFYNFVNWITLKEESSTKKWTCVAKRILKGKGTLYYLSFDPHCNAIVYSSNHAYKYIEDNVNEIVEEQSMEITENEEMQAADSHTFQWTQNGEDITINFNRIPDATNDMYHVKSLQSHIEVRCGQQILVKSDLFAEIDVDLTTWTLENDFIQVNLIKRNPDLIWPYLIPSGPMETSQNNSNQPMNLFNTQPVADLNSQMEECDFGDDGNQDDEYFIERLDSVTHKATHKIFLGSNHPLFSKTLRPGFPKAIAIRNDVDCCLWIQQQISPNDEWTLKHEGTLHAFGYVQASKRDKKYLMCSMDMNLSVICESSRHLFIYKNSYSTASGLRKRNGPQVQIGQQKVISFDDVGEIYGINVENEIIMLLTENSIMCLQLAEEE</sequence>
<dbReference type="GO" id="GO:0005634">
    <property type="term" value="C:nucleus"/>
    <property type="evidence" value="ECO:0007669"/>
    <property type="project" value="UniProtKB-SubCell"/>
</dbReference>
<protein>
    <recommendedName>
        <fullName evidence="3">NudC domain-containing protein 1</fullName>
    </recommendedName>
</protein>
<dbReference type="EMBL" id="JADBJN010000003">
    <property type="protein sequence ID" value="KAG5671957.1"/>
    <property type="molecule type" value="Genomic_DNA"/>
</dbReference>
<evidence type="ECO:0000313" key="7">
    <source>
        <dbReference type="EMBL" id="KAG5671957.1"/>
    </source>
</evidence>
<dbReference type="OrthoDB" id="428655at2759"/>
<evidence type="ECO:0000259" key="6">
    <source>
        <dbReference type="PROSITE" id="PS51203"/>
    </source>
</evidence>
<evidence type="ECO:0000256" key="1">
    <source>
        <dbReference type="ARBA" id="ARBA00004123"/>
    </source>
</evidence>
<comment type="caution">
    <text evidence="7">The sequence shown here is derived from an EMBL/GenBank/DDBJ whole genome shotgun (WGS) entry which is preliminary data.</text>
</comment>
<name>A0A9J6BQK5_POLVA</name>
<reference evidence="7" key="1">
    <citation type="submission" date="2021-03" db="EMBL/GenBank/DDBJ databases">
        <title>Chromosome level genome of the anhydrobiotic midge Polypedilum vanderplanki.</title>
        <authorList>
            <person name="Yoshida Y."/>
            <person name="Kikawada T."/>
            <person name="Gusev O."/>
        </authorList>
    </citation>
    <scope>NUCLEOTIDE SEQUENCE</scope>
    <source>
        <strain evidence="7">NIAS01</strain>
        <tissue evidence="7">Whole body or cell culture</tissue>
    </source>
</reference>
<evidence type="ECO:0000256" key="2">
    <source>
        <dbReference type="ARBA" id="ARBA00004496"/>
    </source>
</evidence>
<comment type="subcellular location">
    <subcellularLocation>
        <location evidence="2">Cytoplasm</location>
    </subcellularLocation>
    <subcellularLocation>
        <location evidence="1">Nucleus</location>
    </subcellularLocation>
</comment>
<dbReference type="Proteomes" id="UP001107558">
    <property type="component" value="Chromosome 3"/>
</dbReference>